<name>A0ABY5ZS77_9BACT</name>
<accession>A0ABY5ZS77</accession>
<dbReference type="Pfam" id="PF13432">
    <property type="entry name" value="TPR_16"/>
    <property type="match status" value="1"/>
</dbReference>
<evidence type="ECO:0000256" key="4">
    <source>
        <dbReference type="SAM" id="MobiDB-lite"/>
    </source>
</evidence>
<dbReference type="SUPFAM" id="SSF48452">
    <property type="entry name" value="TPR-like"/>
    <property type="match status" value="2"/>
</dbReference>
<dbReference type="PROSITE" id="PS50005">
    <property type="entry name" value="TPR"/>
    <property type="match status" value="2"/>
</dbReference>
<sequence>MVFSRLFGRKTPLEQMRRARDDARWADVLQFSENVRPEELSTADREAFESLLQVAGDQLAQLNLEEGEGCARAGETVKAREHFELALSQVRDDVLRKAIEAALTGLAAPAKPASSPGPGGAVHCGTGGGSTGRTAAPVGEDAEFLDEASRFELTLASYPAELAERYLDVSDAFRRAFLATHDGRDAQALELYAQVPEAERSDLYYFERGSLAARSGDSAAAQRDLRRALELNPSHVPALEALIALALGAGRLDEARDHALRGLESGSAPSFCLSRLAIIHTRQGDYDQALDYARQALDAGPADPDILLLTSSLLERRGELGEAERLLARMSGGGCKGGASAHLAEFWLRHGRNLEKALDAFNQAARQEPGNPRWRLRIGETYLARGWKKEGRALVEEALGHPGLSPDLRAAAEKILSVS</sequence>
<proteinExistence type="predicted"/>
<feature type="region of interest" description="Disordered" evidence="4">
    <location>
        <begin position="108"/>
        <end position="133"/>
    </location>
</feature>
<dbReference type="RefSeq" id="WP_260748895.1">
    <property type="nucleotide sequence ID" value="NZ_CP092109.1"/>
</dbReference>
<keyword evidence="6" id="KW-1185">Reference proteome</keyword>
<evidence type="ECO:0000256" key="3">
    <source>
        <dbReference type="PROSITE-ProRule" id="PRU00339"/>
    </source>
</evidence>
<keyword evidence="1" id="KW-0677">Repeat</keyword>
<evidence type="ECO:0000313" key="6">
    <source>
        <dbReference type="Proteomes" id="UP001060414"/>
    </source>
</evidence>
<dbReference type="PANTHER" id="PTHR44858">
    <property type="entry name" value="TETRATRICOPEPTIDE REPEAT PROTEIN 6"/>
    <property type="match status" value="1"/>
</dbReference>
<feature type="compositionally biased region" description="Gly residues" evidence="4">
    <location>
        <begin position="117"/>
        <end position="131"/>
    </location>
</feature>
<reference evidence="5" key="1">
    <citation type="journal article" date="2022" name="Environ. Microbiol.">
        <title>Geoalkalibacter halelectricus SAP #1 sp. nov. possessing extracellular electron transfer and mineral#reducing capabilities from a haloalkaline environment.</title>
        <authorList>
            <person name="Yadav S."/>
            <person name="Singh R."/>
            <person name="Sundharam S.S."/>
            <person name="Chaudhary S."/>
            <person name="Krishnamurthi S."/>
            <person name="Patil S.A."/>
        </authorList>
    </citation>
    <scope>NUCLEOTIDE SEQUENCE</scope>
    <source>
        <strain evidence="5">SAP-1</strain>
    </source>
</reference>
<evidence type="ECO:0000313" key="5">
    <source>
        <dbReference type="EMBL" id="UWZ80539.1"/>
    </source>
</evidence>
<dbReference type="SMART" id="SM00028">
    <property type="entry name" value="TPR"/>
    <property type="match status" value="4"/>
</dbReference>
<feature type="repeat" description="TPR" evidence="3">
    <location>
        <begin position="270"/>
        <end position="303"/>
    </location>
</feature>
<dbReference type="PANTHER" id="PTHR44858:SF1">
    <property type="entry name" value="UDP-N-ACETYLGLUCOSAMINE--PEPTIDE N-ACETYLGLUCOSAMINYLTRANSFERASE SPINDLY-RELATED"/>
    <property type="match status" value="1"/>
</dbReference>
<evidence type="ECO:0000256" key="1">
    <source>
        <dbReference type="ARBA" id="ARBA00022737"/>
    </source>
</evidence>
<dbReference type="Gene3D" id="1.25.40.10">
    <property type="entry name" value="Tetratricopeptide repeat domain"/>
    <property type="match status" value="1"/>
</dbReference>
<protein>
    <submittedName>
        <fullName evidence="5">Tetratricopeptide repeat protein</fullName>
    </submittedName>
</protein>
<dbReference type="Pfam" id="PF13429">
    <property type="entry name" value="TPR_15"/>
    <property type="match status" value="1"/>
</dbReference>
<gene>
    <name evidence="5" type="ORF">L9S41_03850</name>
</gene>
<dbReference type="Proteomes" id="UP001060414">
    <property type="component" value="Chromosome"/>
</dbReference>
<dbReference type="InterPro" id="IPR011990">
    <property type="entry name" value="TPR-like_helical_dom_sf"/>
</dbReference>
<dbReference type="EMBL" id="CP092109">
    <property type="protein sequence ID" value="UWZ80539.1"/>
    <property type="molecule type" value="Genomic_DNA"/>
</dbReference>
<organism evidence="5 6">
    <name type="scientific">Geoalkalibacter halelectricus</name>
    <dbReference type="NCBI Taxonomy" id="2847045"/>
    <lineage>
        <taxon>Bacteria</taxon>
        <taxon>Pseudomonadati</taxon>
        <taxon>Thermodesulfobacteriota</taxon>
        <taxon>Desulfuromonadia</taxon>
        <taxon>Desulfuromonadales</taxon>
        <taxon>Geoalkalibacteraceae</taxon>
        <taxon>Geoalkalibacter</taxon>
    </lineage>
</organism>
<evidence type="ECO:0000256" key="2">
    <source>
        <dbReference type="ARBA" id="ARBA00022803"/>
    </source>
</evidence>
<keyword evidence="2 3" id="KW-0802">TPR repeat</keyword>
<dbReference type="InterPro" id="IPR019734">
    <property type="entry name" value="TPR_rpt"/>
</dbReference>
<feature type="repeat" description="TPR" evidence="3">
    <location>
        <begin position="202"/>
        <end position="235"/>
    </location>
</feature>
<dbReference type="InterPro" id="IPR050498">
    <property type="entry name" value="Ycf3"/>
</dbReference>